<feature type="compositionally biased region" description="Low complexity" evidence="1">
    <location>
        <begin position="293"/>
        <end position="312"/>
    </location>
</feature>
<reference evidence="3" key="1">
    <citation type="submission" date="2017-03" db="EMBL/GenBank/DDBJ databases">
        <authorList>
            <person name="Sharma R."/>
            <person name="Thines M."/>
        </authorList>
    </citation>
    <scope>NUCLEOTIDE SEQUENCE [LARGE SCALE GENOMIC DNA]</scope>
</reference>
<dbReference type="EMBL" id="FWEW01000869">
    <property type="protein sequence ID" value="SLM35975.1"/>
    <property type="molecule type" value="Genomic_DNA"/>
</dbReference>
<evidence type="ECO:0000313" key="2">
    <source>
        <dbReference type="EMBL" id="SLM35975.1"/>
    </source>
</evidence>
<organism evidence="2 3">
    <name type="scientific">Lasallia pustulata</name>
    <dbReference type="NCBI Taxonomy" id="136370"/>
    <lineage>
        <taxon>Eukaryota</taxon>
        <taxon>Fungi</taxon>
        <taxon>Dikarya</taxon>
        <taxon>Ascomycota</taxon>
        <taxon>Pezizomycotina</taxon>
        <taxon>Lecanoromycetes</taxon>
        <taxon>OSLEUM clade</taxon>
        <taxon>Umbilicariomycetidae</taxon>
        <taxon>Umbilicariales</taxon>
        <taxon>Umbilicariaceae</taxon>
        <taxon>Lasallia</taxon>
    </lineage>
</organism>
<accession>A0A1W5CZ09</accession>
<protein>
    <submittedName>
        <fullName evidence="2">Retrotransposon gag domain</fullName>
    </submittedName>
</protein>
<name>A0A1W5CZ09_9LECA</name>
<dbReference type="Proteomes" id="UP000192927">
    <property type="component" value="Unassembled WGS sequence"/>
</dbReference>
<keyword evidence="3" id="KW-1185">Reference proteome</keyword>
<evidence type="ECO:0000313" key="3">
    <source>
        <dbReference type="Proteomes" id="UP000192927"/>
    </source>
</evidence>
<dbReference type="AlphaFoldDB" id="A0A1W5CZ09"/>
<feature type="region of interest" description="Disordered" evidence="1">
    <location>
        <begin position="290"/>
        <end position="312"/>
    </location>
</feature>
<evidence type="ECO:0000256" key="1">
    <source>
        <dbReference type="SAM" id="MobiDB-lite"/>
    </source>
</evidence>
<sequence>MATVTVANFNAKTTNFSDGIDTPVLNTLHSSANAQEFATRITAVGDNTFPTIIAELNLLIAYQTSILRAGECVNMTLTAAQTELALAHREIHDLTICNNTLESQNKKRSTRPHPDPSEFTAAETEEVPGLLQYLIKQMGLKMQQNADWWDTEQDHIRYYISRVKGKAYDQLQGYVREDGNLLFENTDEIISILRSSFGDFNAAKTAAKTLFELKQENQPMAVFLPKFINLANKVDWTESAKILALEKGLHRDIKHCLTFKSRSDLPTSYNIFVKMIKDIDYQLRENNANYHKNGSNNNGTGRGRGNNNNGIGGSNTTLLVTPVVTHTSPVTAAEPMDLSAAVVWKGSQGGQLRPKTPAEKLAKREYCIASNLCLYCKLPSHKILECPILPTRCLTPALNTSVTGNTVTSAAGLEKA</sequence>
<proteinExistence type="predicted"/>
<feature type="region of interest" description="Disordered" evidence="1">
    <location>
        <begin position="103"/>
        <end position="122"/>
    </location>
</feature>